<dbReference type="GO" id="GO:0046872">
    <property type="term" value="F:metal ion binding"/>
    <property type="evidence" value="ECO:0007669"/>
    <property type="project" value="UniProtKB-KW"/>
</dbReference>
<feature type="binding site" evidence="18">
    <location>
        <position position="131"/>
    </location>
    <ligand>
        <name>Mg(2+)</name>
        <dbReference type="ChEBI" id="CHEBI:18420"/>
        <label>1</label>
        <note>catalytic</note>
    </ligand>
</feature>
<feature type="binding site" evidence="18">
    <location>
        <position position="261"/>
    </location>
    <ligand>
        <name>Mg(2+)</name>
        <dbReference type="ChEBI" id="CHEBI:18420"/>
        <label>1</label>
        <note>catalytic</note>
    </ligand>
</feature>
<dbReference type="Gene3D" id="3.40.190.80">
    <property type="match status" value="1"/>
</dbReference>
<feature type="binding site" evidence="18">
    <location>
        <position position="128"/>
    </location>
    <ligand>
        <name>Mg(2+)</name>
        <dbReference type="ChEBI" id="CHEBI:18420"/>
        <label>1</label>
        <note>catalytic</note>
    </ligand>
</feature>
<evidence type="ECO:0000256" key="11">
    <source>
        <dbReference type="ARBA" id="ARBA00044466"/>
    </source>
</evidence>
<dbReference type="PROSITE" id="PS00630">
    <property type="entry name" value="IMP_2"/>
    <property type="match status" value="1"/>
</dbReference>
<comment type="similarity">
    <text evidence="2">Belongs to the inositol monophosphatase superfamily.</text>
</comment>
<keyword evidence="4" id="KW-0452">Lithium</keyword>
<evidence type="ECO:0000256" key="13">
    <source>
        <dbReference type="ARBA" id="ARBA00044479"/>
    </source>
</evidence>
<comment type="catalytic activity">
    <reaction evidence="12">
        <text>1D-myo-inositol 1,4-bisphosphate + H2O = 1D-myo-inositol 4-phosphate + phosphate</text>
        <dbReference type="Rhea" id="RHEA:15553"/>
        <dbReference type="ChEBI" id="CHEBI:15377"/>
        <dbReference type="ChEBI" id="CHEBI:43474"/>
        <dbReference type="ChEBI" id="CHEBI:58282"/>
        <dbReference type="ChEBI" id="CHEBI:58469"/>
        <dbReference type="EC" id="3.1.3.57"/>
    </reaction>
    <physiologicalReaction direction="left-to-right" evidence="12">
        <dbReference type="Rhea" id="RHEA:15554"/>
    </physiologicalReaction>
</comment>
<accession>A0ABD6EM83</accession>
<evidence type="ECO:0000256" key="3">
    <source>
        <dbReference type="ARBA" id="ARBA00012633"/>
    </source>
</evidence>
<comment type="catalytic activity">
    <reaction evidence="10">
        <text>1D-myo-inositol 1,3,4-trisphosphate + H2O = 1D-myo-inositol 3,4-bisphosphate + phosphate</text>
        <dbReference type="Rhea" id="RHEA:70319"/>
        <dbReference type="ChEBI" id="CHEBI:15377"/>
        <dbReference type="ChEBI" id="CHEBI:43474"/>
        <dbReference type="ChEBI" id="CHEBI:58414"/>
        <dbReference type="ChEBI" id="CHEBI:83241"/>
    </reaction>
    <physiologicalReaction direction="left-to-right" evidence="10">
        <dbReference type="Rhea" id="RHEA:70320"/>
    </physiologicalReaction>
</comment>
<dbReference type="EC" id="3.1.3.57" evidence="15"/>
<comment type="catalytic activity">
    <reaction evidence="11">
        <text>adenosine 2',5'-bisphosphate + H2O = AMP + phosphate</text>
        <dbReference type="Rhea" id="RHEA:77643"/>
        <dbReference type="ChEBI" id="CHEBI:15377"/>
        <dbReference type="ChEBI" id="CHEBI:43474"/>
        <dbReference type="ChEBI" id="CHEBI:194156"/>
        <dbReference type="ChEBI" id="CHEBI:456215"/>
        <dbReference type="EC" id="3.1.3.7"/>
    </reaction>
    <physiologicalReaction direction="left-to-right" evidence="11">
        <dbReference type="Rhea" id="RHEA:77644"/>
    </physiologicalReaction>
</comment>
<evidence type="ECO:0000256" key="8">
    <source>
        <dbReference type="ARBA" id="ARBA00040342"/>
    </source>
</evidence>
<dbReference type="EMBL" id="JBGFUD010006421">
    <property type="protein sequence ID" value="MFH4980988.1"/>
    <property type="molecule type" value="Genomic_DNA"/>
</dbReference>
<evidence type="ECO:0000256" key="16">
    <source>
        <dbReference type="ARBA" id="ARBA00044544"/>
    </source>
</evidence>
<reference evidence="19 20" key="1">
    <citation type="submission" date="2024-08" db="EMBL/GenBank/DDBJ databases">
        <title>Gnathostoma spinigerum genome.</title>
        <authorList>
            <person name="Gonzalez-Bertolin B."/>
            <person name="Monzon S."/>
            <person name="Zaballos A."/>
            <person name="Jimenez P."/>
            <person name="Dekumyoy P."/>
            <person name="Varona S."/>
            <person name="Cuesta I."/>
            <person name="Sumanam S."/>
            <person name="Adisakwattana P."/>
            <person name="Gasser R.B."/>
            <person name="Hernandez-Gonzalez A."/>
            <person name="Young N.D."/>
            <person name="Perteguer M.J."/>
        </authorList>
    </citation>
    <scope>NUCLEOTIDE SEQUENCE [LARGE SCALE GENOMIC DNA]</scope>
    <source>
        <strain evidence="19">AL3</strain>
        <tissue evidence="19">Liver</tissue>
    </source>
</reference>
<dbReference type="InterPro" id="IPR000760">
    <property type="entry name" value="Inositol_monophosphatase-like"/>
</dbReference>
<feature type="binding site" evidence="18">
    <location>
        <position position="130"/>
    </location>
    <ligand>
        <name>Mg(2+)</name>
        <dbReference type="ChEBI" id="CHEBI:18420"/>
        <label>1</label>
        <note>catalytic</note>
    </ligand>
</feature>
<evidence type="ECO:0000256" key="12">
    <source>
        <dbReference type="ARBA" id="ARBA00044478"/>
    </source>
</evidence>
<evidence type="ECO:0000256" key="14">
    <source>
        <dbReference type="ARBA" id="ARBA00044484"/>
    </source>
</evidence>
<dbReference type="CDD" id="cd01640">
    <property type="entry name" value="IPPase"/>
    <property type="match status" value="1"/>
</dbReference>
<comment type="cofactor">
    <cofactor evidence="1 18">
        <name>Mg(2+)</name>
        <dbReference type="ChEBI" id="CHEBI:18420"/>
    </cofactor>
</comment>
<comment type="catalytic activity">
    <reaction evidence="13">
        <text>adenosine 3',5'-bisphosphate + H2O = AMP + phosphate</text>
        <dbReference type="Rhea" id="RHEA:10040"/>
        <dbReference type="ChEBI" id="CHEBI:15377"/>
        <dbReference type="ChEBI" id="CHEBI:43474"/>
        <dbReference type="ChEBI" id="CHEBI:58343"/>
        <dbReference type="ChEBI" id="CHEBI:456215"/>
        <dbReference type="EC" id="3.1.3.7"/>
    </reaction>
    <physiologicalReaction direction="left-to-right" evidence="13">
        <dbReference type="Rhea" id="RHEA:10041"/>
    </physiologicalReaction>
</comment>
<sequence length="330" mass="35294">MNDSCDADSMWRKSCFIMRLISSCVHVSESAGNIIKGVIENGNLGLVNKGSATSFDPQTEADRASQCCIIHSLQNKFGRQLTVIGEEDDPCATPVIDTGFSAAVLKYDSMCLEEYRNIEPNEVVVWADPLDGTFEFSEAAKTGSSLLQSVTVLIGIAVKGKAVAGIIHQPFWGDQKKGRTIWGLAGIGVHGIDVVQDNSRKVVVTTRSHSNKSVTHAIDALKNQGLADEVESVGGAGYKVIRCLEGAAAYVFASPGCKKWDTAAPEAVLVAAGGKLTDISGRTLYYGADAQIINSGGVLATPRWINHDEYVNSIPNDVKNSLPEFMAVDR</sequence>
<dbReference type="InterPro" id="IPR020550">
    <property type="entry name" value="Inositol_monophosphatase_CS"/>
</dbReference>
<dbReference type="SUPFAM" id="SSF56655">
    <property type="entry name" value="Carbohydrate phosphatase"/>
    <property type="match status" value="1"/>
</dbReference>
<evidence type="ECO:0000256" key="9">
    <source>
        <dbReference type="ARBA" id="ARBA00041815"/>
    </source>
</evidence>
<evidence type="ECO:0000313" key="20">
    <source>
        <dbReference type="Proteomes" id="UP001608902"/>
    </source>
</evidence>
<evidence type="ECO:0000256" key="18">
    <source>
        <dbReference type="PIRSR" id="PIRSR600760-2"/>
    </source>
</evidence>
<evidence type="ECO:0000256" key="7">
    <source>
        <dbReference type="ARBA" id="ARBA00022842"/>
    </source>
</evidence>
<dbReference type="AlphaFoldDB" id="A0ABD6EM83"/>
<comment type="catalytic activity">
    <reaction evidence="14">
        <text>3'-phosphoadenylyl sulfate + H2O = adenosine 5'-phosphosulfate + phosphate</text>
        <dbReference type="Rhea" id="RHEA:77639"/>
        <dbReference type="ChEBI" id="CHEBI:15377"/>
        <dbReference type="ChEBI" id="CHEBI:43474"/>
        <dbReference type="ChEBI" id="CHEBI:58243"/>
        <dbReference type="ChEBI" id="CHEBI:58339"/>
        <dbReference type="EC" id="3.1.3.7"/>
    </reaction>
    <physiologicalReaction direction="left-to-right" evidence="14">
        <dbReference type="Rhea" id="RHEA:77640"/>
    </physiologicalReaction>
</comment>
<dbReference type="Gene3D" id="3.30.540.10">
    <property type="entry name" value="Fructose-1,6-Bisphosphatase, subunit A, domain 1"/>
    <property type="match status" value="1"/>
</dbReference>
<organism evidence="19 20">
    <name type="scientific">Gnathostoma spinigerum</name>
    <dbReference type="NCBI Taxonomy" id="75299"/>
    <lineage>
        <taxon>Eukaryota</taxon>
        <taxon>Metazoa</taxon>
        <taxon>Ecdysozoa</taxon>
        <taxon>Nematoda</taxon>
        <taxon>Chromadorea</taxon>
        <taxon>Rhabditida</taxon>
        <taxon>Spirurina</taxon>
        <taxon>Gnathostomatomorpha</taxon>
        <taxon>Gnathostomatoidea</taxon>
        <taxon>Gnathostomatidae</taxon>
        <taxon>Gnathostoma</taxon>
    </lineage>
</organism>
<evidence type="ECO:0000256" key="2">
    <source>
        <dbReference type="ARBA" id="ARBA00009759"/>
    </source>
</evidence>
<dbReference type="GO" id="GO:0008441">
    <property type="term" value="F:3'(2'),5'-bisphosphate nucleotidase activity"/>
    <property type="evidence" value="ECO:0007669"/>
    <property type="project" value="UniProtKB-EC"/>
</dbReference>
<keyword evidence="5 18" id="KW-0479">Metal-binding</keyword>
<dbReference type="FunFam" id="3.40.190.80:FF:000006">
    <property type="entry name" value="Bisphosphate nucleotidase 1"/>
    <property type="match status" value="1"/>
</dbReference>
<evidence type="ECO:0000256" key="4">
    <source>
        <dbReference type="ARBA" id="ARBA00022671"/>
    </source>
</evidence>
<dbReference type="PANTHER" id="PTHR43028:SF5">
    <property type="entry name" value="3'(2'),5'-BISPHOSPHATE NUCLEOTIDASE 1"/>
    <property type="match status" value="1"/>
</dbReference>
<protein>
    <recommendedName>
        <fullName evidence="8">3'(2'),5'-bisphosphate nucleotidase 1</fullName>
        <ecNumber evidence="15">3.1.3.57</ecNumber>
        <ecNumber evidence="3">3.1.3.7</ecNumber>
    </recommendedName>
    <alternativeName>
        <fullName evidence="16">3'-phosphoadenosine 5'-phosphate phosphatase</fullName>
    </alternativeName>
    <alternativeName>
        <fullName evidence="9">Bisphosphate 3'-nucleotidase 1</fullName>
    </alternativeName>
    <alternativeName>
        <fullName evidence="17">Inositol-polyphosphate 1-phosphatase</fullName>
    </alternativeName>
</protein>
<dbReference type="GO" id="GO:0004441">
    <property type="term" value="F:inositol-1,4-bisphosphate 1-phosphatase activity"/>
    <property type="evidence" value="ECO:0007669"/>
    <property type="project" value="UniProtKB-EC"/>
</dbReference>
<keyword evidence="7 18" id="KW-0460">Magnesium</keyword>
<name>A0ABD6EM83_9BILA</name>
<dbReference type="Proteomes" id="UP001608902">
    <property type="component" value="Unassembled WGS sequence"/>
</dbReference>
<keyword evidence="20" id="KW-1185">Reference proteome</keyword>
<evidence type="ECO:0000256" key="17">
    <source>
        <dbReference type="ARBA" id="ARBA00044554"/>
    </source>
</evidence>
<evidence type="ECO:0000256" key="15">
    <source>
        <dbReference type="ARBA" id="ARBA00044519"/>
    </source>
</evidence>
<evidence type="ECO:0000313" key="19">
    <source>
        <dbReference type="EMBL" id="MFH4980988.1"/>
    </source>
</evidence>
<evidence type="ECO:0000256" key="10">
    <source>
        <dbReference type="ARBA" id="ARBA00044465"/>
    </source>
</evidence>
<evidence type="ECO:0000256" key="1">
    <source>
        <dbReference type="ARBA" id="ARBA00001946"/>
    </source>
</evidence>
<dbReference type="PANTHER" id="PTHR43028">
    <property type="entry name" value="3'(2'),5'-BISPHOSPHATE NUCLEOTIDASE 1"/>
    <property type="match status" value="1"/>
</dbReference>
<keyword evidence="6" id="KW-0378">Hydrolase</keyword>
<proteinExistence type="inferred from homology"/>
<dbReference type="EC" id="3.1.3.7" evidence="3"/>
<gene>
    <name evidence="19" type="ORF">AB6A40_007697</name>
</gene>
<feature type="binding site" evidence="18">
    <location>
        <position position="86"/>
    </location>
    <ligand>
        <name>Mg(2+)</name>
        <dbReference type="ChEBI" id="CHEBI:18420"/>
        <label>1</label>
        <note>catalytic</note>
    </ligand>
</feature>
<dbReference type="InterPro" id="IPR050725">
    <property type="entry name" value="CysQ/Inositol_MonoPase"/>
</dbReference>
<comment type="caution">
    <text evidence="19">The sequence shown here is derived from an EMBL/GenBank/DDBJ whole genome shotgun (WGS) entry which is preliminary data.</text>
</comment>
<dbReference type="PRINTS" id="PR00377">
    <property type="entry name" value="IMPHPHTASES"/>
</dbReference>
<dbReference type="FunFam" id="3.30.540.10:FF:000012">
    <property type="entry name" value="Blast:Putative inositol monophosphatase 3"/>
    <property type="match status" value="1"/>
</dbReference>
<dbReference type="Pfam" id="PF00459">
    <property type="entry name" value="Inositol_P"/>
    <property type="match status" value="1"/>
</dbReference>
<evidence type="ECO:0000256" key="5">
    <source>
        <dbReference type="ARBA" id="ARBA00022723"/>
    </source>
</evidence>
<evidence type="ECO:0000256" key="6">
    <source>
        <dbReference type="ARBA" id="ARBA00022801"/>
    </source>
</evidence>
<dbReference type="GO" id="GO:0005737">
    <property type="term" value="C:cytoplasm"/>
    <property type="evidence" value="ECO:0007669"/>
    <property type="project" value="UniProtKB-ARBA"/>
</dbReference>